<reference evidence="3 4" key="1">
    <citation type="journal article" date="2019" name="Int. J. Syst. Evol. Microbiol.">
        <title>The Global Catalogue of Microorganisms (GCM) 10K type strain sequencing project: providing services to taxonomists for standard genome sequencing and annotation.</title>
        <authorList>
            <consortium name="The Broad Institute Genomics Platform"/>
            <consortium name="The Broad Institute Genome Sequencing Center for Infectious Disease"/>
            <person name="Wu L."/>
            <person name="Ma J."/>
        </authorList>
    </citation>
    <scope>NUCLEOTIDE SEQUENCE [LARGE SCALE GENOMIC DNA]</scope>
    <source>
        <strain evidence="3 4">JCM 19585</strain>
    </source>
</reference>
<dbReference type="Gene3D" id="1.20.144.10">
    <property type="entry name" value="Phosphatidic acid phosphatase type 2/haloperoxidase"/>
    <property type="match status" value="1"/>
</dbReference>
<evidence type="ECO:0000313" key="3">
    <source>
        <dbReference type="EMBL" id="GGL28438.1"/>
    </source>
</evidence>
<protein>
    <recommendedName>
        <fullName evidence="2">Phosphatidic acid phosphatase type 2/haloperoxidase domain-containing protein</fullName>
    </recommendedName>
</protein>
<feature type="domain" description="Phosphatidic acid phosphatase type 2/haloperoxidase" evidence="2">
    <location>
        <begin position="57"/>
        <end position="164"/>
    </location>
</feature>
<sequence>MRGVGVTSALTDALPSALVPVLELLTQLGDAWFVMVAVATVYWVGPRYGLLSARDATRYAAVGLAAFGAIVALKGVFALPRPPASVALVHTDGHGFPSGHATAAAALYGGAAALFARPARRTRWLLAAGFVAVVSATRLLLGVHYLADVLAGALVGALVVACVLALTRRRHSLGFLFAAALGVCALAAAGPTVDALASVGITLGALCGYAVATRYGRARVSAPLALCGLLVFGGFGIAALKAPLPGYGVVITSMVAGAGVLALPATRSLSQNFSR</sequence>
<feature type="transmembrane region" description="Helical" evidence="1">
    <location>
        <begin position="173"/>
        <end position="189"/>
    </location>
</feature>
<dbReference type="PANTHER" id="PTHR14969">
    <property type="entry name" value="SPHINGOSINE-1-PHOSPHATE PHOSPHOHYDROLASE"/>
    <property type="match status" value="1"/>
</dbReference>
<dbReference type="Pfam" id="PF01569">
    <property type="entry name" value="PAP2"/>
    <property type="match status" value="1"/>
</dbReference>
<evidence type="ECO:0000256" key="1">
    <source>
        <dbReference type="SAM" id="Phobius"/>
    </source>
</evidence>
<gene>
    <name evidence="3" type="ORF">GCM10009037_10140</name>
</gene>
<dbReference type="InterPro" id="IPR036938">
    <property type="entry name" value="PAP2/HPO_sf"/>
</dbReference>
<dbReference type="RefSeq" id="WP_229870944.1">
    <property type="nucleotide sequence ID" value="NZ_BMPF01000001.1"/>
</dbReference>
<dbReference type="InterPro" id="IPR000326">
    <property type="entry name" value="PAP2/HPO"/>
</dbReference>
<dbReference type="EMBL" id="BMPF01000001">
    <property type="protein sequence ID" value="GGL28438.1"/>
    <property type="molecule type" value="Genomic_DNA"/>
</dbReference>
<dbReference type="Proteomes" id="UP000628840">
    <property type="component" value="Unassembled WGS sequence"/>
</dbReference>
<accession>A0A830ETL6</accession>
<feature type="transmembrane region" description="Helical" evidence="1">
    <location>
        <begin position="149"/>
        <end position="166"/>
    </location>
</feature>
<feature type="transmembrane region" description="Helical" evidence="1">
    <location>
        <begin position="224"/>
        <end position="240"/>
    </location>
</feature>
<feature type="transmembrane region" description="Helical" evidence="1">
    <location>
        <begin position="195"/>
        <end position="212"/>
    </location>
</feature>
<keyword evidence="1" id="KW-0812">Transmembrane</keyword>
<comment type="caution">
    <text evidence="3">The sequence shown here is derived from an EMBL/GenBank/DDBJ whole genome shotgun (WGS) entry which is preliminary data.</text>
</comment>
<dbReference type="PANTHER" id="PTHR14969:SF13">
    <property type="entry name" value="AT30094P"/>
    <property type="match status" value="1"/>
</dbReference>
<feature type="transmembrane region" description="Helical" evidence="1">
    <location>
        <begin position="246"/>
        <end position="265"/>
    </location>
</feature>
<evidence type="ECO:0000259" key="2">
    <source>
        <dbReference type="SMART" id="SM00014"/>
    </source>
</evidence>
<feature type="transmembrane region" description="Helical" evidence="1">
    <location>
        <begin position="24"/>
        <end position="44"/>
    </location>
</feature>
<name>A0A830ETL6_9EURY</name>
<proteinExistence type="predicted"/>
<dbReference type="SMART" id="SM00014">
    <property type="entry name" value="acidPPc"/>
    <property type="match status" value="1"/>
</dbReference>
<dbReference type="SUPFAM" id="SSF48317">
    <property type="entry name" value="Acid phosphatase/Vanadium-dependent haloperoxidase"/>
    <property type="match status" value="1"/>
</dbReference>
<keyword evidence="1" id="KW-1133">Transmembrane helix</keyword>
<evidence type="ECO:0000313" key="4">
    <source>
        <dbReference type="Proteomes" id="UP000628840"/>
    </source>
</evidence>
<keyword evidence="1" id="KW-0472">Membrane</keyword>
<feature type="transmembrane region" description="Helical" evidence="1">
    <location>
        <begin position="124"/>
        <end position="143"/>
    </location>
</feature>
<organism evidence="3 4">
    <name type="scientific">Halarchaeum grantii</name>
    <dbReference type="NCBI Taxonomy" id="1193105"/>
    <lineage>
        <taxon>Archaea</taxon>
        <taxon>Methanobacteriati</taxon>
        <taxon>Methanobacteriota</taxon>
        <taxon>Stenosarchaea group</taxon>
        <taxon>Halobacteria</taxon>
        <taxon>Halobacteriales</taxon>
        <taxon>Halobacteriaceae</taxon>
    </lineage>
</organism>
<dbReference type="AlphaFoldDB" id="A0A830ETL6"/>
<feature type="transmembrane region" description="Helical" evidence="1">
    <location>
        <begin position="99"/>
        <end position="117"/>
    </location>
</feature>
<keyword evidence="4" id="KW-1185">Reference proteome</keyword>
<feature type="transmembrane region" description="Helical" evidence="1">
    <location>
        <begin position="56"/>
        <end position="79"/>
    </location>
</feature>